<dbReference type="InterPro" id="IPR010980">
    <property type="entry name" value="Cyt_c/b562"/>
</dbReference>
<dbReference type="GO" id="GO:0020037">
    <property type="term" value="F:heme binding"/>
    <property type="evidence" value="ECO:0007669"/>
    <property type="project" value="InterPro"/>
</dbReference>
<keyword evidence="3" id="KW-1185">Reference proteome</keyword>
<dbReference type="SUPFAM" id="SSF47175">
    <property type="entry name" value="Cytochromes"/>
    <property type="match status" value="1"/>
</dbReference>
<evidence type="ECO:0000313" key="3">
    <source>
        <dbReference type="Proteomes" id="UP000001693"/>
    </source>
</evidence>
<dbReference type="RefSeq" id="WP_012346349.1">
    <property type="nucleotide sequence ID" value="NC_010524.1"/>
</dbReference>
<dbReference type="AlphaFoldDB" id="B1Y682"/>
<dbReference type="GO" id="GO:0022900">
    <property type="term" value="P:electron transport chain"/>
    <property type="evidence" value="ECO:0007669"/>
    <property type="project" value="InterPro"/>
</dbReference>
<dbReference type="EMBL" id="CP001013">
    <property type="protein sequence ID" value="ACB33587.1"/>
    <property type="molecule type" value="Genomic_DNA"/>
</dbReference>
<dbReference type="Proteomes" id="UP000001693">
    <property type="component" value="Chromosome"/>
</dbReference>
<proteinExistence type="predicted"/>
<reference evidence="2 3" key="1">
    <citation type="submission" date="2008-03" db="EMBL/GenBank/DDBJ databases">
        <title>Complete sequence of Leptothrix cholodnii SP-6.</title>
        <authorList>
            <consortium name="US DOE Joint Genome Institute"/>
            <person name="Copeland A."/>
            <person name="Lucas S."/>
            <person name="Lapidus A."/>
            <person name="Glavina del Rio T."/>
            <person name="Dalin E."/>
            <person name="Tice H."/>
            <person name="Bruce D."/>
            <person name="Goodwin L."/>
            <person name="Pitluck S."/>
            <person name="Chertkov O."/>
            <person name="Brettin T."/>
            <person name="Detter J.C."/>
            <person name="Han C."/>
            <person name="Kuske C.R."/>
            <person name="Schmutz J."/>
            <person name="Larimer F."/>
            <person name="Land M."/>
            <person name="Hauser L."/>
            <person name="Kyrpides N."/>
            <person name="Lykidis A."/>
            <person name="Emerson D."/>
            <person name="Richardson P."/>
        </authorList>
    </citation>
    <scope>NUCLEOTIDE SEQUENCE [LARGE SCALE GENOMIC DNA]</scope>
    <source>
        <strain evidence="3">ATCC 51168 / LMG 8142 / SP-6</strain>
    </source>
</reference>
<evidence type="ECO:0000313" key="2">
    <source>
        <dbReference type="EMBL" id="ACB33587.1"/>
    </source>
</evidence>
<protein>
    <recommendedName>
        <fullName evidence="4">Cytochrome c</fullName>
    </recommendedName>
</protein>
<dbReference type="GO" id="GO:0005506">
    <property type="term" value="F:iron ion binding"/>
    <property type="evidence" value="ECO:0007669"/>
    <property type="project" value="InterPro"/>
</dbReference>
<feature type="chain" id="PRO_5002771209" description="Cytochrome c" evidence="1">
    <location>
        <begin position="28"/>
        <end position="162"/>
    </location>
</feature>
<evidence type="ECO:0008006" key="4">
    <source>
        <dbReference type="Google" id="ProtNLM"/>
    </source>
</evidence>
<dbReference type="HOGENOM" id="CLU_1633356_0_0_4"/>
<name>B1Y682_LEPCP</name>
<evidence type="ECO:0000256" key="1">
    <source>
        <dbReference type="SAM" id="SignalP"/>
    </source>
</evidence>
<accession>B1Y682</accession>
<dbReference type="OrthoDB" id="1150802at2"/>
<sequence precursor="true">MIRTLRVATGSLIATSLLLLGATPLNAQTNLPDASSYSVTQRQSISVSAVEHAHLMTEMNDFMKAVNGIQEALSTQDFATVSAIATTMGPKGGKHDAVGKAVHDKMPGEWFALAKPTHQQFMAVAREASRPDASVQSVLAPLALTTRQCVTCHATFKLTVTP</sequence>
<keyword evidence="1" id="KW-0732">Signal</keyword>
<organism evidence="2 3">
    <name type="scientific">Leptothrix cholodnii (strain ATCC 51168 / LMG 8142 / SP-6)</name>
    <name type="common">Leptothrix discophora (strain SP-6)</name>
    <dbReference type="NCBI Taxonomy" id="395495"/>
    <lineage>
        <taxon>Bacteria</taxon>
        <taxon>Pseudomonadati</taxon>
        <taxon>Pseudomonadota</taxon>
        <taxon>Betaproteobacteria</taxon>
        <taxon>Burkholderiales</taxon>
        <taxon>Sphaerotilaceae</taxon>
        <taxon>Leptothrix</taxon>
    </lineage>
</organism>
<dbReference type="KEGG" id="lch:Lcho_1319"/>
<gene>
    <name evidence="2" type="ordered locus">Lcho_1319</name>
</gene>
<feature type="signal peptide" evidence="1">
    <location>
        <begin position="1"/>
        <end position="27"/>
    </location>
</feature>
<dbReference type="GO" id="GO:0009055">
    <property type="term" value="F:electron transfer activity"/>
    <property type="evidence" value="ECO:0007669"/>
    <property type="project" value="InterPro"/>
</dbReference>